<evidence type="ECO:0000313" key="3">
    <source>
        <dbReference type="Proteomes" id="UP001467690"/>
    </source>
</evidence>
<comment type="caution">
    <text evidence="2">The sequence shown here is derived from an EMBL/GenBank/DDBJ whole genome shotgun (WGS) entry which is preliminary data.</text>
</comment>
<proteinExistence type="predicted"/>
<keyword evidence="3" id="KW-1185">Reference proteome</keyword>
<organism evidence="2 3">
    <name type="scientific">Catenovulum sediminis</name>
    <dbReference type="NCBI Taxonomy" id="1740262"/>
    <lineage>
        <taxon>Bacteria</taxon>
        <taxon>Pseudomonadati</taxon>
        <taxon>Pseudomonadota</taxon>
        <taxon>Gammaproteobacteria</taxon>
        <taxon>Alteromonadales</taxon>
        <taxon>Alteromonadaceae</taxon>
        <taxon>Catenovulum</taxon>
    </lineage>
</organism>
<sequence>MQLEYFRAKHNNFGDDLNPWLWEKLIPTNKNSHQVLVGIGTLLRPELVSKLKGKEVHIFSSGAWLNADIQFPDSWKIHAVRGQHTKKCLEVEDVALGDGAYLLPLVDMPPASKMPDICFMPHHESLDLFDWEALCEEIGIGFISPRDDVETVLSQMQGTKKLITEAMHGAIVADVLRIPWFAVSFSPNFEEKKWHDFGSALNLKIKIQPLTFIVNNRKANLKSIAKSIKGSAARLKIGPQKWRKFPWQWFASKQQYQKLINEMQSIAGNENFTLSKESEFTNTCETLASRLDDLIKNHIKNQ</sequence>
<dbReference type="Proteomes" id="UP001467690">
    <property type="component" value="Unassembled WGS sequence"/>
</dbReference>
<dbReference type="EMBL" id="JBELOE010000152">
    <property type="protein sequence ID" value="MER2491875.1"/>
    <property type="molecule type" value="Genomic_DNA"/>
</dbReference>
<evidence type="ECO:0000259" key="1">
    <source>
        <dbReference type="Pfam" id="PF04230"/>
    </source>
</evidence>
<protein>
    <submittedName>
        <fullName evidence="2">Polysaccharide pyruvyl transferase family protein</fullName>
    </submittedName>
</protein>
<dbReference type="Pfam" id="PF04230">
    <property type="entry name" value="PS_pyruv_trans"/>
    <property type="match status" value="1"/>
</dbReference>
<dbReference type="GO" id="GO:0016740">
    <property type="term" value="F:transferase activity"/>
    <property type="evidence" value="ECO:0007669"/>
    <property type="project" value="UniProtKB-KW"/>
</dbReference>
<dbReference type="InterPro" id="IPR007345">
    <property type="entry name" value="Polysacch_pyruvyl_Trfase"/>
</dbReference>
<feature type="domain" description="Polysaccharide pyruvyl transferase" evidence="1">
    <location>
        <begin position="35"/>
        <end position="184"/>
    </location>
</feature>
<name>A0ABV1RG22_9ALTE</name>
<evidence type="ECO:0000313" key="2">
    <source>
        <dbReference type="EMBL" id="MER2491875.1"/>
    </source>
</evidence>
<accession>A0ABV1RG22</accession>
<dbReference type="RefSeq" id="WP_143871148.1">
    <property type="nucleotide sequence ID" value="NZ_CP041660.1"/>
</dbReference>
<gene>
    <name evidence="2" type="ORF">ABS311_08255</name>
</gene>
<reference evidence="2 3" key="1">
    <citation type="submission" date="2024-06" db="EMBL/GenBank/DDBJ databases">
        <authorList>
            <person name="Chen R.Y."/>
        </authorList>
    </citation>
    <scope>NUCLEOTIDE SEQUENCE [LARGE SCALE GENOMIC DNA]</scope>
    <source>
        <strain evidence="2 3">D2</strain>
    </source>
</reference>
<keyword evidence="2" id="KW-0808">Transferase</keyword>